<feature type="repeat" description="WD" evidence="3">
    <location>
        <begin position="774"/>
        <end position="813"/>
    </location>
</feature>
<feature type="domain" description="F-box" evidence="5">
    <location>
        <begin position="78"/>
        <end position="124"/>
    </location>
</feature>
<dbReference type="Pfam" id="PF12937">
    <property type="entry name" value="F-box-like"/>
    <property type="match status" value="1"/>
</dbReference>
<dbReference type="Gene3D" id="2.130.10.10">
    <property type="entry name" value="YVTN repeat-like/Quinoprotein amine dehydrogenase"/>
    <property type="match status" value="2"/>
</dbReference>
<feature type="region of interest" description="Disordered" evidence="4">
    <location>
        <begin position="1"/>
        <end position="28"/>
    </location>
</feature>
<feature type="compositionally biased region" description="Low complexity" evidence="4">
    <location>
        <begin position="503"/>
        <end position="519"/>
    </location>
</feature>
<reference evidence="6" key="1">
    <citation type="journal article" date="2020" name="Fungal Divers.">
        <title>Resolving the Mortierellaceae phylogeny through synthesis of multi-gene phylogenetics and phylogenomics.</title>
        <authorList>
            <person name="Vandepol N."/>
            <person name="Liber J."/>
            <person name="Desiro A."/>
            <person name="Na H."/>
            <person name="Kennedy M."/>
            <person name="Barry K."/>
            <person name="Grigoriev I.V."/>
            <person name="Miller A.N."/>
            <person name="O'Donnell K."/>
            <person name="Stajich J.E."/>
            <person name="Bonito G."/>
        </authorList>
    </citation>
    <scope>NUCLEOTIDE SEQUENCE</scope>
    <source>
        <strain evidence="6">REB-010B</strain>
    </source>
</reference>
<dbReference type="SUPFAM" id="SSF50978">
    <property type="entry name" value="WD40 repeat-like"/>
    <property type="match status" value="1"/>
</dbReference>
<dbReference type="SMART" id="SM00256">
    <property type="entry name" value="FBOX"/>
    <property type="match status" value="1"/>
</dbReference>
<organism evidence="6 7">
    <name type="scientific">Dissophora globulifera</name>
    <dbReference type="NCBI Taxonomy" id="979702"/>
    <lineage>
        <taxon>Eukaryota</taxon>
        <taxon>Fungi</taxon>
        <taxon>Fungi incertae sedis</taxon>
        <taxon>Mucoromycota</taxon>
        <taxon>Mortierellomycotina</taxon>
        <taxon>Mortierellomycetes</taxon>
        <taxon>Mortierellales</taxon>
        <taxon>Mortierellaceae</taxon>
        <taxon>Dissophora</taxon>
    </lineage>
</organism>
<dbReference type="InterPro" id="IPR015943">
    <property type="entry name" value="WD40/YVTN_repeat-like_dom_sf"/>
</dbReference>
<feature type="compositionally biased region" description="Polar residues" evidence="4">
    <location>
        <begin position="362"/>
        <end position="395"/>
    </location>
</feature>
<dbReference type="PROSITE" id="PS50082">
    <property type="entry name" value="WD_REPEATS_2"/>
    <property type="match status" value="6"/>
</dbReference>
<dbReference type="PRINTS" id="PR00320">
    <property type="entry name" value="GPROTEINBRPT"/>
</dbReference>
<accession>A0A9P6RNE8</accession>
<dbReference type="PROSITE" id="PS00678">
    <property type="entry name" value="WD_REPEATS_1"/>
    <property type="match status" value="4"/>
</dbReference>
<dbReference type="Proteomes" id="UP000738325">
    <property type="component" value="Unassembled WGS sequence"/>
</dbReference>
<dbReference type="InterPro" id="IPR019775">
    <property type="entry name" value="WD40_repeat_CS"/>
</dbReference>
<feature type="compositionally biased region" description="Polar residues" evidence="4">
    <location>
        <begin position="262"/>
        <end position="271"/>
    </location>
</feature>
<dbReference type="Pfam" id="PF00400">
    <property type="entry name" value="WD40"/>
    <property type="match status" value="7"/>
</dbReference>
<feature type="repeat" description="WD" evidence="3">
    <location>
        <begin position="814"/>
        <end position="853"/>
    </location>
</feature>
<dbReference type="Gene3D" id="1.20.1280.50">
    <property type="match status" value="1"/>
</dbReference>
<comment type="caution">
    <text evidence="6">The sequence shown here is derived from an EMBL/GenBank/DDBJ whole genome shotgun (WGS) entry which is preliminary data.</text>
</comment>
<evidence type="ECO:0000313" key="6">
    <source>
        <dbReference type="EMBL" id="KAG0324432.1"/>
    </source>
</evidence>
<evidence type="ECO:0000256" key="3">
    <source>
        <dbReference type="PROSITE-ProRule" id="PRU00221"/>
    </source>
</evidence>
<keyword evidence="7" id="KW-1185">Reference proteome</keyword>
<feature type="repeat" description="WD" evidence="3">
    <location>
        <begin position="603"/>
        <end position="642"/>
    </location>
</feature>
<feature type="repeat" description="WD" evidence="3">
    <location>
        <begin position="643"/>
        <end position="682"/>
    </location>
</feature>
<feature type="compositionally biased region" description="Basic and acidic residues" evidence="4">
    <location>
        <begin position="204"/>
        <end position="220"/>
    </location>
</feature>
<gene>
    <name evidence="6" type="ORF">BGZ99_001814</name>
</gene>
<dbReference type="EMBL" id="JAAAIP010000149">
    <property type="protein sequence ID" value="KAG0324432.1"/>
    <property type="molecule type" value="Genomic_DNA"/>
</dbReference>
<dbReference type="SUPFAM" id="SSF81383">
    <property type="entry name" value="F-box domain"/>
    <property type="match status" value="1"/>
</dbReference>
<dbReference type="InterPro" id="IPR036322">
    <property type="entry name" value="WD40_repeat_dom_sf"/>
</dbReference>
<dbReference type="PROSITE" id="PS50294">
    <property type="entry name" value="WD_REPEATS_REGION"/>
    <property type="match status" value="6"/>
</dbReference>
<dbReference type="PANTHER" id="PTHR14604:SF4">
    <property type="entry name" value="F-BOX DOMAIN-CONTAINING PROTEIN"/>
    <property type="match status" value="1"/>
</dbReference>
<evidence type="ECO:0000256" key="2">
    <source>
        <dbReference type="ARBA" id="ARBA00022737"/>
    </source>
</evidence>
<dbReference type="InterPro" id="IPR001810">
    <property type="entry name" value="F-box_dom"/>
</dbReference>
<feature type="region of interest" description="Disordered" evidence="4">
    <location>
        <begin position="445"/>
        <end position="490"/>
    </location>
</feature>
<keyword evidence="1 3" id="KW-0853">WD repeat</keyword>
<name>A0A9P6RNE8_9FUNG</name>
<dbReference type="PROSITE" id="PS50181">
    <property type="entry name" value="FBOX"/>
    <property type="match status" value="1"/>
</dbReference>
<protein>
    <recommendedName>
        <fullName evidence="5">F-box domain-containing protein</fullName>
    </recommendedName>
</protein>
<dbReference type="InterPro" id="IPR050995">
    <property type="entry name" value="WD-F-box_domain-protein"/>
</dbReference>
<feature type="compositionally biased region" description="Polar residues" evidence="4">
    <location>
        <begin position="1"/>
        <end position="11"/>
    </location>
</feature>
<evidence type="ECO:0000259" key="5">
    <source>
        <dbReference type="PROSITE" id="PS50181"/>
    </source>
</evidence>
<evidence type="ECO:0000256" key="4">
    <source>
        <dbReference type="SAM" id="MobiDB-lite"/>
    </source>
</evidence>
<feature type="compositionally biased region" description="Pro residues" evidence="4">
    <location>
        <begin position="400"/>
        <end position="409"/>
    </location>
</feature>
<dbReference type="SMART" id="SM00320">
    <property type="entry name" value="WD40"/>
    <property type="match status" value="7"/>
</dbReference>
<dbReference type="OrthoDB" id="19711at2759"/>
<dbReference type="InterPro" id="IPR036047">
    <property type="entry name" value="F-box-like_dom_sf"/>
</dbReference>
<feature type="repeat" description="WD" evidence="3">
    <location>
        <begin position="683"/>
        <end position="722"/>
    </location>
</feature>
<evidence type="ECO:0000256" key="1">
    <source>
        <dbReference type="ARBA" id="ARBA00022574"/>
    </source>
</evidence>
<feature type="region of interest" description="Disordered" evidence="4">
    <location>
        <begin position="204"/>
        <end position="225"/>
    </location>
</feature>
<dbReference type="PANTHER" id="PTHR14604">
    <property type="entry name" value="WD40 REPEAT PF20"/>
    <property type="match status" value="1"/>
</dbReference>
<feature type="repeat" description="WD" evidence="3">
    <location>
        <begin position="723"/>
        <end position="773"/>
    </location>
</feature>
<dbReference type="AlphaFoldDB" id="A0A9P6RNE8"/>
<feature type="region of interest" description="Disordered" evidence="4">
    <location>
        <begin position="503"/>
        <end position="535"/>
    </location>
</feature>
<proteinExistence type="predicted"/>
<dbReference type="InterPro" id="IPR001680">
    <property type="entry name" value="WD40_rpt"/>
</dbReference>
<feature type="compositionally biased region" description="Polar residues" evidence="4">
    <location>
        <begin position="293"/>
        <end position="310"/>
    </location>
</feature>
<keyword evidence="2" id="KW-0677">Repeat</keyword>
<sequence length="896" mass="99566">MSGQPRSTSISPYKEPPGSPSLSIPDEGYDEQRIDVPKWVHQWTDEQKAELAIQLLKSVSPSVFTRSYSRLTPLFEYRDFLVLLPYELTVHLLSFLDEKSLATVALVSKAWNKCASDNTVWKGLYLKRGWKVNQEMVDWYLNWADLEEQWLLGPKGMHPRVHFESESSRGKRKMLDHTMVGARGDFEEYGASEVHDNFGEAYGEQHVHDDDDNNNSRDTDNDALGDNLGCVSPHLSYFGRDSPYLHAEDVEMGSSPDEPGSSPISFPNSSPDEGDPSFSPELPEFDSIPSFLRSRSSPSTIRAPSTSQRSARFSLTNAAFMPSLHRPRLPMYNLGSNLMSPPSMLRRISHRASPPSPLRIPSFQNGNSPSIPASTSSRPSRFFSHQRSVSADQVRSTSPPTTPTTPTPVSPTAMGNLPNGPHSPLSSKSLWSVIRHGVMGVSGSTAWPSLHSHRHTDSSEGEQSSSRQHASQQHHHHHHHHHHHLGPSLPAWLMHLPSPLASASSRYQSRSSNTQQTSNIPNSPTSPIAPLAPTLSADPAIPRRIDYASSNAPLPSEVLSPDALHIHRHPITKRPMVNWMFMCKQRKLLEQNWNRGIHFAKELPGHTEGIYCIQFDDQKIISGSRDNTIKIWDLASGQCLRTYLGHTASVLCLQYDEERIVSGSSDTTIIVWDLESGATLQRLVGHTDSVLSLRFEKDIVVSCSKDRTVKIWNISTGERIRTLVGHRAAVNAVQFSPEASTSPISGSPRVVVSASGDKTIKIWSFETGECLRTLEGHSRGIACIQFEGNVIVSGSSDRSIKIWDIARGECVKTLVGHEGLVRTLQFSGSRIISGGYDETLKIWDKETGKLLADMDGRHSHRVFKLQFNDSKIVSCSQDQKIIIWDFAVGVDTTFLV</sequence>
<feature type="region of interest" description="Disordered" evidence="4">
    <location>
        <begin position="249"/>
        <end position="310"/>
    </location>
</feature>
<evidence type="ECO:0000313" key="7">
    <source>
        <dbReference type="Proteomes" id="UP000738325"/>
    </source>
</evidence>
<dbReference type="CDD" id="cd00200">
    <property type="entry name" value="WD40"/>
    <property type="match status" value="1"/>
</dbReference>
<dbReference type="InterPro" id="IPR020472">
    <property type="entry name" value="WD40_PAC1"/>
</dbReference>
<feature type="compositionally biased region" description="Basic residues" evidence="4">
    <location>
        <begin position="472"/>
        <end position="485"/>
    </location>
</feature>
<feature type="region of interest" description="Disordered" evidence="4">
    <location>
        <begin position="347"/>
        <end position="423"/>
    </location>
</feature>